<dbReference type="AlphaFoldDB" id="A0A9N9ISL9"/>
<reference evidence="1" key="1">
    <citation type="submission" date="2021-06" db="EMBL/GenBank/DDBJ databases">
        <authorList>
            <person name="Kallberg Y."/>
            <person name="Tangrot J."/>
            <person name="Rosling A."/>
        </authorList>
    </citation>
    <scope>NUCLEOTIDE SEQUENCE</scope>
    <source>
        <strain evidence="1">87-6 pot B 2015</strain>
    </source>
</reference>
<proteinExistence type="predicted"/>
<dbReference type="EMBL" id="CAJVPP010024102">
    <property type="protein sequence ID" value="CAG8748886.1"/>
    <property type="molecule type" value="Genomic_DNA"/>
</dbReference>
<organism evidence="1 2">
    <name type="scientific">Funneliformis mosseae</name>
    <name type="common">Endomycorrhizal fungus</name>
    <name type="synonym">Glomus mosseae</name>
    <dbReference type="NCBI Taxonomy" id="27381"/>
    <lineage>
        <taxon>Eukaryota</taxon>
        <taxon>Fungi</taxon>
        <taxon>Fungi incertae sedis</taxon>
        <taxon>Mucoromycota</taxon>
        <taxon>Glomeromycotina</taxon>
        <taxon>Glomeromycetes</taxon>
        <taxon>Glomerales</taxon>
        <taxon>Glomeraceae</taxon>
        <taxon>Funneliformis</taxon>
    </lineage>
</organism>
<evidence type="ECO:0000313" key="2">
    <source>
        <dbReference type="Proteomes" id="UP000789375"/>
    </source>
</evidence>
<accession>A0A9N9ISL9</accession>
<comment type="caution">
    <text evidence="1">The sequence shown here is derived from an EMBL/GenBank/DDBJ whole genome shotgun (WGS) entry which is preliminary data.</text>
</comment>
<keyword evidence="2" id="KW-1185">Reference proteome</keyword>
<name>A0A9N9ISL9_FUNMO</name>
<dbReference type="Proteomes" id="UP000789375">
    <property type="component" value="Unassembled WGS sequence"/>
</dbReference>
<protein>
    <submittedName>
        <fullName evidence="1">4046_t:CDS:1</fullName>
    </submittedName>
</protein>
<feature type="non-terminal residue" evidence="1">
    <location>
        <position position="62"/>
    </location>
</feature>
<sequence>FLRLSGEKCNHQHLSMSLLSYLDEVICSSRFAGRLLGSAGDTSFYKRHGSENNLAVIVKVAG</sequence>
<gene>
    <name evidence="1" type="ORF">FMOSSE_LOCUS16543</name>
</gene>
<evidence type="ECO:0000313" key="1">
    <source>
        <dbReference type="EMBL" id="CAG8748886.1"/>
    </source>
</evidence>